<dbReference type="AlphaFoldDB" id="A0A0F7D4G3"/>
<evidence type="ECO:0000313" key="1">
    <source>
        <dbReference type="EMBL" id="AKG74185.1"/>
    </source>
</evidence>
<reference evidence="2 4" key="3">
    <citation type="submission" date="2016-10" db="EMBL/GenBank/DDBJ databases">
        <authorList>
            <person name="Varghese N."/>
            <person name="Submissions S."/>
        </authorList>
    </citation>
    <scope>NUCLEOTIDE SEQUENCE [LARGE SCALE GENOMIC DNA]</scope>
    <source>
        <strain evidence="2 4">CGMCC 1.6501</strain>
    </source>
</reference>
<dbReference type="Proteomes" id="UP000183090">
    <property type="component" value="Unassembled WGS sequence"/>
</dbReference>
<proteinExistence type="predicted"/>
<reference evidence="3" key="2">
    <citation type="submission" date="2015-04" db="EMBL/GenBank/DDBJ databases">
        <title>Complete genome sequence of Salinicoccus halodurans strain H3B36, isolated from the Qaidam basin of China.</title>
        <authorList>
            <person name="Ma Y."/>
            <person name="Jiang K."/>
            <person name="Xue Y."/>
        </authorList>
    </citation>
    <scope>NUCLEOTIDE SEQUENCE [LARGE SCALE GENOMIC DNA]</scope>
    <source>
        <strain evidence="3">H3B36</strain>
    </source>
</reference>
<reference evidence="1 3" key="1">
    <citation type="journal article" date="2015" name="Int. J. Syst. Evol. Microbiol.">
        <title>Complete genome sequence of Salinicoccus halodurans H3B36, isolated from the Qaidam Basin in China.</title>
        <authorList>
            <person name="Jiang K."/>
            <person name="Xue Y."/>
            <person name="Ma Y."/>
        </authorList>
    </citation>
    <scope>NUCLEOTIDE SEQUENCE [LARGE SCALE GENOMIC DNA]</scope>
    <source>
        <strain evidence="1 3">H3B36</strain>
    </source>
</reference>
<gene>
    <name evidence="1" type="ORF">AAT16_08030</name>
    <name evidence="2" type="ORF">SAMN05216235_0854</name>
</gene>
<dbReference type="EMBL" id="FOTB01000001">
    <property type="protein sequence ID" value="SFK61719.1"/>
    <property type="molecule type" value="Genomic_DNA"/>
</dbReference>
<sequence>MRSSYSFSKYTDNEIKVFDDIIQQLDSKCKSETRNEPHFVEETLINTFEAVTEIKNYSMNESNYRYKVYHLYREDINTGFEDDRNREVRISITDLHIFVLTNESITQYIINKSSKDTAGKTLIRNLLGYEGRNEIELNNINLLLVKDFYLWLFHVVLNGRDSEEEIIIESIEGYRGGNSNSLAHVTGIGSEVLNLLSTLTFIFESERINRVKVMIKYNTHKFSVDLYQNGNLKISFSEYEGDYDELAKYESMAKIIFDVMLVVLPKLSAIYTKDEWDLHQFKMDIGKEVVDKIEQKIH</sequence>
<keyword evidence="3" id="KW-1185">Reference proteome</keyword>
<evidence type="ECO:0000313" key="3">
    <source>
        <dbReference type="Proteomes" id="UP000034029"/>
    </source>
</evidence>
<dbReference type="KEGG" id="shv:AAT16_08030"/>
<evidence type="ECO:0000313" key="4">
    <source>
        <dbReference type="Proteomes" id="UP000183090"/>
    </source>
</evidence>
<dbReference type="RefSeq" id="WP_046790369.1">
    <property type="nucleotide sequence ID" value="NZ_CP011366.1"/>
</dbReference>
<evidence type="ECO:0000313" key="2">
    <source>
        <dbReference type="EMBL" id="SFK61719.1"/>
    </source>
</evidence>
<name>A0A0F7D4G3_9STAP</name>
<organism evidence="2 4">
    <name type="scientific">Salinicoccus halodurans</name>
    <dbReference type="NCBI Taxonomy" id="407035"/>
    <lineage>
        <taxon>Bacteria</taxon>
        <taxon>Bacillati</taxon>
        <taxon>Bacillota</taxon>
        <taxon>Bacilli</taxon>
        <taxon>Bacillales</taxon>
        <taxon>Staphylococcaceae</taxon>
        <taxon>Salinicoccus</taxon>
    </lineage>
</organism>
<dbReference type="Proteomes" id="UP000034029">
    <property type="component" value="Chromosome"/>
</dbReference>
<protein>
    <submittedName>
        <fullName evidence="2">Uncharacterized protein</fullName>
    </submittedName>
</protein>
<dbReference type="EMBL" id="CP011366">
    <property type="protein sequence ID" value="AKG74185.1"/>
    <property type="molecule type" value="Genomic_DNA"/>
</dbReference>
<accession>A0A0F7D4G3</accession>